<protein>
    <submittedName>
        <fullName evidence="1">Uncharacterized protein</fullName>
    </submittedName>
</protein>
<evidence type="ECO:0000313" key="2">
    <source>
        <dbReference type="Proteomes" id="UP001060170"/>
    </source>
</evidence>
<evidence type="ECO:0000313" key="1">
    <source>
        <dbReference type="EMBL" id="KAI7954318.1"/>
    </source>
</evidence>
<dbReference type="Proteomes" id="UP001060170">
    <property type="component" value="Chromosome 5"/>
</dbReference>
<reference evidence="2" key="2">
    <citation type="journal article" date="2018" name="Mol. Plant Microbe Interact.">
        <title>Genome sequence resources for the wheat stripe rust pathogen (Puccinia striiformis f. sp. tritici) and the barley stripe rust pathogen (Puccinia striiformis f. sp. hordei).</title>
        <authorList>
            <person name="Xia C."/>
            <person name="Wang M."/>
            <person name="Yin C."/>
            <person name="Cornejo O.E."/>
            <person name="Hulbert S.H."/>
            <person name="Chen X."/>
        </authorList>
    </citation>
    <scope>NUCLEOTIDE SEQUENCE [LARGE SCALE GENOMIC DNA]</scope>
    <source>
        <strain evidence="2">93-210</strain>
    </source>
</reference>
<reference evidence="1 2" key="3">
    <citation type="journal article" date="2022" name="Microbiol. Spectr.">
        <title>Folding features and dynamics of 3D genome architecture in plant fungal pathogens.</title>
        <authorList>
            <person name="Xia C."/>
        </authorList>
    </citation>
    <scope>NUCLEOTIDE SEQUENCE [LARGE SCALE GENOMIC DNA]</scope>
    <source>
        <strain evidence="1 2">93-210</strain>
    </source>
</reference>
<gene>
    <name evidence="1" type="ORF">MJO28_004718</name>
</gene>
<sequence>MPPIRLKTGVTMLPTAINQLLRDLPLRRPTSFDEKSLSDWRKGIYGEFPISFIHLPPMHYVLVKNLDDLSPLLTAWQKTWASNVFKKVAKPIMYLQLWLKLSHKPI</sequence>
<comment type="caution">
    <text evidence="1">The sequence shown here is derived from an EMBL/GenBank/DDBJ whole genome shotgun (WGS) entry which is preliminary data.</text>
</comment>
<accession>A0ACC0EI92</accession>
<keyword evidence="2" id="KW-1185">Reference proteome</keyword>
<proteinExistence type="predicted"/>
<name>A0ACC0EI92_9BASI</name>
<dbReference type="EMBL" id="CM045869">
    <property type="protein sequence ID" value="KAI7954318.1"/>
    <property type="molecule type" value="Genomic_DNA"/>
</dbReference>
<reference evidence="2" key="1">
    <citation type="journal article" date="2018" name="BMC Genomics">
        <title>Genomic insights into host adaptation between the wheat stripe rust pathogen (Puccinia striiformis f. sp. tritici) and the barley stripe rust pathogen (Puccinia striiformis f. sp. hordei).</title>
        <authorList>
            <person name="Xia C."/>
            <person name="Wang M."/>
            <person name="Yin C."/>
            <person name="Cornejo O.E."/>
            <person name="Hulbert S.H."/>
            <person name="Chen X."/>
        </authorList>
    </citation>
    <scope>NUCLEOTIDE SEQUENCE [LARGE SCALE GENOMIC DNA]</scope>
    <source>
        <strain evidence="2">93-210</strain>
    </source>
</reference>
<organism evidence="1 2">
    <name type="scientific">Puccinia striiformis f. sp. tritici</name>
    <dbReference type="NCBI Taxonomy" id="168172"/>
    <lineage>
        <taxon>Eukaryota</taxon>
        <taxon>Fungi</taxon>
        <taxon>Dikarya</taxon>
        <taxon>Basidiomycota</taxon>
        <taxon>Pucciniomycotina</taxon>
        <taxon>Pucciniomycetes</taxon>
        <taxon>Pucciniales</taxon>
        <taxon>Pucciniaceae</taxon>
        <taxon>Puccinia</taxon>
    </lineage>
</organism>